<name>A0A9D2JZD7_9FIRM</name>
<proteinExistence type="predicted"/>
<dbReference type="SUPFAM" id="SSF53335">
    <property type="entry name" value="S-adenosyl-L-methionine-dependent methyltransferases"/>
    <property type="match status" value="1"/>
</dbReference>
<keyword evidence="1" id="KW-0808">Transferase</keyword>
<dbReference type="EMBL" id="DXBB01000034">
    <property type="protein sequence ID" value="HIZ72277.1"/>
    <property type="molecule type" value="Genomic_DNA"/>
</dbReference>
<keyword evidence="1" id="KW-0489">Methyltransferase</keyword>
<organism evidence="1 2">
    <name type="scientific">Candidatus Gallimonas intestinavium</name>
    <dbReference type="NCBI Taxonomy" id="2838603"/>
    <lineage>
        <taxon>Bacteria</taxon>
        <taxon>Bacillati</taxon>
        <taxon>Bacillota</taxon>
        <taxon>Clostridia</taxon>
        <taxon>Candidatus Gallimonas</taxon>
    </lineage>
</organism>
<dbReference type="GO" id="GO:0008168">
    <property type="term" value="F:methyltransferase activity"/>
    <property type="evidence" value="ECO:0007669"/>
    <property type="project" value="UniProtKB-KW"/>
</dbReference>
<dbReference type="Gene3D" id="3.40.50.150">
    <property type="entry name" value="Vaccinia Virus protein VP39"/>
    <property type="match status" value="1"/>
</dbReference>
<evidence type="ECO:0000313" key="2">
    <source>
        <dbReference type="Proteomes" id="UP000824102"/>
    </source>
</evidence>
<reference evidence="1" key="2">
    <citation type="submission" date="2021-04" db="EMBL/GenBank/DDBJ databases">
        <authorList>
            <person name="Gilroy R."/>
        </authorList>
    </citation>
    <scope>NUCLEOTIDE SEQUENCE</scope>
    <source>
        <strain evidence="1">ChiW7-2402</strain>
    </source>
</reference>
<sequence length="225" mass="25587">MGRIETICAHLPEADVFADIGCDHGYCTQYMLQNGRCRRAYISDISAGSLQKARTLLRREVEEGRCIPVVADGLDGVKACDLVLIAGMGGEEIVRILERGYLPKKFVLQPMKNSEKVRRFLIGRGCLITRDYTFEDGKFYDLIAGEFPGAADGAPSPADDYTEWEFRYGRDNLRSPSPAFIKWAREERRKLKEHLLSAMRQESREELRRKCYDLEVILDAIEGDV</sequence>
<dbReference type="Pfam" id="PF12847">
    <property type="entry name" value="Methyltransf_18"/>
    <property type="match status" value="1"/>
</dbReference>
<dbReference type="PANTHER" id="PTHR38451">
    <property type="entry name" value="TRNA (ADENINE(22)-N(1))-METHYLTRANSFERASE"/>
    <property type="match status" value="1"/>
</dbReference>
<dbReference type="AlphaFoldDB" id="A0A9D2JZD7"/>
<dbReference type="GO" id="GO:0032259">
    <property type="term" value="P:methylation"/>
    <property type="evidence" value="ECO:0007669"/>
    <property type="project" value="UniProtKB-KW"/>
</dbReference>
<dbReference type="InterPro" id="IPR029063">
    <property type="entry name" value="SAM-dependent_MTases_sf"/>
</dbReference>
<reference evidence="1" key="1">
    <citation type="journal article" date="2021" name="PeerJ">
        <title>Extensive microbial diversity within the chicken gut microbiome revealed by metagenomics and culture.</title>
        <authorList>
            <person name="Gilroy R."/>
            <person name="Ravi A."/>
            <person name="Getino M."/>
            <person name="Pursley I."/>
            <person name="Horton D.L."/>
            <person name="Alikhan N.F."/>
            <person name="Baker D."/>
            <person name="Gharbi K."/>
            <person name="Hall N."/>
            <person name="Watson M."/>
            <person name="Adriaenssens E.M."/>
            <person name="Foster-Nyarko E."/>
            <person name="Jarju S."/>
            <person name="Secka A."/>
            <person name="Antonio M."/>
            <person name="Oren A."/>
            <person name="Chaudhuri R.R."/>
            <person name="La Ragione R."/>
            <person name="Hildebrand F."/>
            <person name="Pallen M.J."/>
        </authorList>
    </citation>
    <scope>NUCLEOTIDE SEQUENCE</scope>
    <source>
        <strain evidence="1">ChiW7-2402</strain>
    </source>
</reference>
<gene>
    <name evidence="1" type="ORF">H9964_01710</name>
</gene>
<accession>A0A9D2JZD7</accession>
<evidence type="ECO:0000313" key="1">
    <source>
        <dbReference type="EMBL" id="HIZ72277.1"/>
    </source>
</evidence>
<dbReference type="Proteomes" id="UP000824102">
    <property type="component" value="Unassembled WGS sequence"/>
</dbReference>
<dbReference type="PANTHER" id="PTHR38451:SF1">
    <property type="entry name" value="TRNA (ADENINE(22)-N(1))-METHYLTRANSFERASE"/>
    <property type="match status" value="1"/>
</dbReference>
<comment type="caution">
    <text evidence="1">The sequence shown here is derived from an EMBL/GenBank/DDBJ whole genome shotgun (WGS) entry which is preliminary data.</text>
</comment>
<protein>
    <submittedName>
        <fullName evidence="1">Class I SAM-dependent methyltransferase</fullName>
    </submittedName>
</protein>